<dbReference type="OrthoDB" id="10365950at2759"/>
<name>A0A6A3GPJ1_9STRA</name>
<evidence type="ECO:0000313" key="4">
    <source>
        <dbReference type="Proteomes" id="UP000435112"/>
    </source>
</evidence>
<dbReference type="Proteomes" id="UP000435112">
    <property type="component" value="Unassembled WGS sequence"/>
</dbReference>
<organism evidence="1 3">
    <name type="scientific">Phytophthora rubi</name>
    <dbReference type="NCBI Taxonomy" id="129364"/>
    <lineage>
        <taxon>Eukaryota</taxon>
        <taxon>Sar</taxon>
        <taxon>Stramenopiles</taxon>
        <taxon>Oomycota</taxon>
        <taxon>Peronosporomycetes</taxon>
        <taxon>Peronosporales</taxon>
        <taxon>Peronosporaceae</taxon>
        <taxon>Phytophthora</taxon>
    </lineage>
</organism>
<evidence type="ECO:0000313" key="3">
    <source>
        <dbReference type="Proteomes" id="UP000429607"/>
    </source>
</evidence>
<reference evidence="3 4" key="1">
    <citation type="submission" date="2018-09" db="EMBL/GenBank/DDBJ databases">
        <title>Genomic investigation of the strawberry pathogen Phytophthora fragariae indicates pathogenicity is determined by transcriptional variation in three key races.</title>
        <authorList>
            <person name="Adams T.M."/>
            <person name="Armitage A.D."/>
            <person name="Sobczyk M.K."/>
            <person name="Bates H.J."/>
            <person name="Dunwell J.M."/>
            <person name="Nellist C.F."/>
            <person name="Harrison R.J."/>
        </authorList>
    </citation>
    <scope>NUCLEOTIDE SEQUENCE [LARGE SCALE GENOMIC DNA]</scope>
    <source>
        <strain evidence="1 3">SCRP249</strain>
        <strain evidence="2 4">SCRP324</strain>
    </source>
</reference>
<proteinExistence type="predicted"/>
<evidence type="ECO:0000313" key="2">
    <source>
        <dbReference type="EMBL" id="KAE8959765.1"/>
    </source>
</evidence>
<sequence>MLAGTPPICAGSTTFSLSTTSAHRAWGLASPSSCLSLGIYHSSSSLHSPSVSPSLLSAWKPSQHLHNRIRVGTSSLTDSSLILVPAQSRLNSDSLAG</sequence>
<evidence type="ECO:0000313" key="1">
    <source>
        <dbReference type="EMBL" id="KAE8959141.1"/>
    </source>
</evidence>
<protein>
    <submittedName>
        <fullName evidence="1">Uncharacterized protein</fullName>
    </submittedName>
</protein>
<gene>
    <name evidence="1" type="ORF">PR001_g30826</name>
    <name evidence="2" type="ORF">PR002_g30429</name>
</gene>
<comment type="caution">
    <text evidence="1">The sequence shown here is derived from an EMBL/GenBank/DDBJ whole genome shotgun (WGS) entry which is preliminary data.</text>
</comment>
<dbReference type="EMBL" id="QXFU01006898">
    <property type="protein sequence ID" value="KAE8959765.1"/>
    <property type="molecule type" value="Genomic_DNA"/>
</dbReference>
<dbReference type="Proteomes" id="UP000429607">
    <property type="component" value="Unassembled WGS sequence"/>
</dbReference>
<dbReference type="AlphaFoldDB" id="A0A6A3GPJ1"/>
<dbReference type="EMBL" id="QXFV01007294">
    <property type="protein sequence ID" value="KAE8959141.1"/>
    <property type="molecule type" value="Genomic_DNA"/>
</dbReference>
<accession>A0A6A3GPJ1</accession>